<comment type="caution">
    <text evidence="3">The sequence shown here is derived from an EMBL/GenBank/DDBJ whole genome shotgun (WGS) entry which is preliminary data.</text>
</comment>
<feature type="transmembrane region" description="Helical" evidence="1">
    <location>
        <begin position="58"/>
        <end position="81"/>
    </location>
</feature>
<dbReference type="InParanoid" id="A0A1Y1UPH2"/>
<dbReference type="Proteomes" id="UP000193218">
    <property type="component" value="Unassembled WGS sequence"/>
</dbReference>
<keyword evidence="4" id="KW-1185">Reference proteome</keyword>
<keyword evidence="1" id="KW-0812">Transmembrane</keyword>
<feature type="transmembrane region" description="Helical" evidence="1">
    <location>
        <begin position="172"/>
        <end position="195"/>
    </location>
</feature>
<dbReference type="Pfam" id="PF20152">
    <property type="entry name" value="DUF6534"/>
    <property type="match status" value="1"/>
</dbReference>
<name>A0A1Y1UPH2_9TREE</name>
<feature type="transmembrane region" description="Helical" evidence="1">
    <location>
        <begin position="101"/>
        <end position="120"/>
    </location>
</feature>
<dbReference type="PANTHER" id="PTHR40465:SF1">
    <property type="entry name" value="DUF6534 DOMAIN-CONTAINING PROTEIN"/>
    <property type="match status" value="1"/>
</dbReference>
<organism evidence="3 4">
    <name type="scientific">Kockovaella imperatae</name>
    <dbReference type="NCBI Taxonomy" id="4999"/>
    <lineage>
        <taxon>Eukaryota</taxon>
        <taxon>Fungi</taxon>
        <taxon>Dikarya</taxon>
        <taxon>Basidiomycota</taxon>
        <taxon>Agaricomycotina</taxon>
        <taxon>Tremellomycetes</taxon>
        <taxon>Tremellales</taxon>
        <taxon>Cuniculitremaceae</taxon>
        <taxon>Kockovaella</taxon>
    </lineage>
</organism>
<dbReference type="RefSeq" id="XP_021872898.1">
    <property type="nucleotide sequence ID" value="XM_022015011.1"/>
</dbReference>
<accession>A0A1Y1UPH2</accession>
<protein>
    <recommendedName>
        <fullName evidence="2">DUF6534 domain-containing protein</fullName>
    </recommendedName>
</protein>
<dbReference type="EMBL" id="NBSH01000003">
    <property type="protein sequence ID" value="ORX39035.1"/>
    <property type="molecule type" value="Genomic_DNA"/>
</dbReference>
<evidence type="ECO:0000313" key="3">
    <source>
        <dbReference type="EMBL" id="ORX39035.1"/>
    </source>
</evidence>
<reference evidence="3 4" key="1">
    <citation type="submission" date="2017-03" db="EMBL/GenBank/DDBJ databases">
        <title>Widespread Adenine N6-methylation of Active Genes in Fungi.</title>
        <authorList>
            <consortium name="DOE Joint Genome Institute"/>
            <person name="Mondo S.J."/>
            <person name="Dannebaum R.O."/>
            <person name="Kuo R.C."/>
            <person name="Louie K.B."/>
            <person name="Bewick A.J."/>
            <person name="Labutti K."/>
            <person name="Haridas S."/>
            <person name="Kuo A."/>
            <person name="Salamov A."/>
            <person name="Ahrendt S.R."/>
            <person name="Lau R."/>
            <person name="Bowen B.P."/>
            <person name="Lipzen A."/>
            <person name="Sullivan W."/>
            <person name="Andreopoulos W.B."/>
            <person name="Clum A."/>
            <person name="Lindquist E."/>
            <person name="Daum C."/>
            <person name="Northen T.R."/>
            <person name="Ramamoorthy G."/>
            <person name="Schmitz R.J."/>
            <person name="Gryganskyi A."/>
            <person name="Culley D."/>
            <person name="Magnuson J."/>
            <person name="James T.Y."/>
            <person name="O'Malley M.A."/>
            <person name="Stajich J.E."/>
            <person name="Spatafora J.W."/>
            <person name="Visel A."/>
            <person name="Grigoriev I.V."/>
        </authorList>
    </citation>
    <scope>NUCLEOTIDE SEQUENCE [LARGE SCALE GENOMIC DNA]</scope>
    <source>
        <strain evidence="3 4">NRRL Y-17943</strain>
    </source>
</reference>
<evidence type="ECO:0000313" key="4">
    <source>
        <dbReference type="Proteomes" id="UP000193218"/>
    </source>
</evidence>
<keyword evidence="1" id="KW-1133">Transmembrane helix</keyword>
<gene>
    <name evidence="3" type="ORF">BD324DRAFT_618300</name>
</gene>
<dbReference type="GeneID" id="33556819"/>
<keyword evidence="1" id="KW-0472">Membrane</keyword>
<feature type="transmembrane region" description="Helical" evidence="1">
    <location>
        <begin position="23"/>
        <end position="46"/>
    </location>
</feature>
<evidence type="ECO:0000259" key="2">
    <source>
        <dbReference type="Pfam" id="PF20152"/>
    </source>
</evidence>
<evidence type="ECO:0000256" key="1">
    <source>
        <dbReference type="SAM" id="Phobius"/>
    </source>
</evidence>
<dbReference type="STRING" id="4999.A0A1Y1UPH2"/>
<sequence>MPTEIGGFNETQAAALFAPQANFMLGCQFASLVLDTFLGGILVMQVHQYFAYQKNDKLWTRCVVGWTFLMNILVTCYYWSYISYLFVTYFGEWLPWLEVQWLAKMPTFDVLCVSVVQSFFAYRAFLLTRRNWFVLVIAESLILAAFGAAIALTVVFGSQPSLLGADKSGPTLITWTATTTAADVLIAVCILYGLLKSKSGWAHTDRLVTRLIRLTFEAQLPPTFLSIAYVVEWVIQPSSLLGAVFQALQCKAYTVGLMFSLNARISMTSDAKTLTGAPPQVFGMSQRQTTNHLEVAVETETYINYDQPSDKKTGSLSDFDDVHRPLPYDSTARLTSPDPTHIA</sequence>
<dbReference type="AlphaFoldDB" id="A0A1Y1UPH2"/>
<feature type="transmembrane region" description="Helical" evidence="1">
    <location>
        <begin position="132"/>
        <end position="152"/>
    </location>
</feature>
<dbReference type="InterPro" id="IPR045339">
    <property type="entry name" value="DUF6534"/>
</dbReference>
<dbReference type="PANTHER" id="PTHR40465">
    <property type="entry name" value="CHROMOSOME 1, WHOLE GENOME SHOTGUN SEQUENCE"/>
    <property type="match status" value="1"/>
</dbReference>
<dbReference type="OrthoDB" id="2562493at2759"/>
<feature type="domain" description="DUF6534" evidence="2">
    <location>
        <begin position="180"/>
        <end position="264"/>
    </location>
</feature>
<proteinExistence type="predicted"/>